<reference evidence="2 3" key="1">
    <citation type="submission" date="2017-11" db="EMBL/GenBank/DDBJ databases">
        <title>Infants hospitalized years apart are colonized by the same room-sourced microbial strains.</title>
        <authorList>
            <person name="Brooks B."/>
            <person name="Olm M.R."/>
            <person name="Firek B.A."/>
            <person name="Baker R."/>
            <person name="Thomas B.C."/>
            <person name="Morowitz M.J."/>
            <person name="Banfield J.F."/>
        </authorList>
    </citation>
    <scope>NUCLEOTIDE SEQUENCE [LARGE SCALE GENOMIC DNA]</scope>
    <source>
        <strain evidence="2">S2_009_000_R2_76</strain>
    </source>
</reference>
<evidence type="ECO:0000313" key="2">
    <source>
        <dbReference type="EMBL" id="PZP40624.1"/>
    </source>
</evidence>
<dbReference type="AlphaFoldDB" id="A0A2W5EF08"/>
<accession>A0A2W5EF08</accession>
<keyword evidence="1" id="KW-0472">Membrane</keyword>
<evidence type="ECO:0000313" key="3">
    <source>
        <dbReference type="Proteomes" id="UP000249645"/>
    </source>
</evidence>
<feature type="transmembrane region" description="Helical" evidence="1">
    <location>
        <begin position="32"/>
        <end position="49"/>
    </location>
</feature>
<evidence type="ECO:0000256" key="1">
    <source>
        <dbReference type="SAM" id="Phobius"/>
    </source>
</evidence>
<sequence>MTLLSIIVAANSYLVKEGTWTNCSMEISIQKILFIISAFGLGISIFYLTRSYNNFFKGFAYRNLGATTDIRKFENDLNDYNEKVEEIHNIKFDNIIIDKLTSIIDDHIIFNDRRSLDLHYAKTFLIVCVMLTIVNFIIFSLKLFHL</sequence>
<protein>
    <recommendedName>
        <fullName evidence="4">SMODS and SLOG-associating 2TM effector domain-containing protein</fullName>
    </recommendedName>
</protein>
<organism evidence="2 3">
    <name type="scientific">Pseudopedobacter saltans</name>
    <dbReference type="NCBI Taxonomy" id="151895"/>
    <lineage>
        <taxon>Bacteria</taxon>
        <taxon>Pseudomonadati</taxon>
        <taxon>Bacteroidota</taxon>
        <taxon>Sphingobacteriia</taxon>
        <taxon>Sphingobacteriales</taxon>
        <taxon>Sphingobacteriaceae</taxon>
        <taxon>Pseudopedobacter</taxon>
    </lineage>
</organism>
<evidence type="ECO:0008006" key="4">
    <source>
        <dbReference type="Google" id="ProtNLM"/>
    </source>
</evidence>
<proteinExistence type="predicted"/>
<dbReference type="Proteomes" id="UP000249645">
    <property type="component" value="Unassembled WGS sequence"/>
</dbReference>
<feature type="transmembrane region" description="Helical" evidence="1">
    <location>
        <begin position="123"/>
        <end position="144"/>
    </location>
</feature>
<comment type="caution">
    <text evidence="2">The sequence shown here is derived from an EMBL/GenBank/DDBJ whole genome shotgun (WGS) entry which is preliminary data.</text>
</comment>
<keyword evidence="1" id="KW-0812">Transmembrane</keyword>
<keyword evidence="1" id="KW-1133">Transmembrane helix</keyword>
<gene>
    <name evidence="2" type="ORF">DI598_19245</name>
</gene>
<dbReference type="EMBL" id="QFOI01000600">
    <property type="protein sequence ID" value="PZP40624.1"/>
    <property type="molecule type" value="Genomic_DNA"/>
</dbReference>
<name>A0A2W5EF08_9SPHI</name>